<name>A0A9P6UFP6_9FUNG</name>
<feature type="transmembrane region" description="Helical" evidence="2">
    <location>
        <begin position="164"/>
        <end position="188"/>
    </location>
</feature>
<dbReference type="AlphaFoldDB" id="A0A9P6UFP6"/>
<keyword evidence="2" id="KW-0472">Membrane</keyword>
<organism evidence="3 4">
    <name type="scientific">Linnemannia gamsii</name>
    <dbReference type="NCBI Taxonomy" id="64522"/>
    <lineage>
        <taxon>Eukaryota</taxon>
        <taxon>Fungi</taxon>
        <taxon>Fungi incertae sedis</taxon>
        <taxon>Mucoromycota</taxon>
        <taxon>Mortierellomycotina</taxon>
        <taxon>Mortierellomycetes</taxon>
        <taxon>Mortierellales</taxon>
        <taxon>Mortierellaceae</taxon>
        <taxon>Linnemannia</taxon>
    </lineage>
</organism>
<comment type="caution">
    <text evidence="3">The sequence shown here is derived from an EMBL/GenBank/DDBJ whole genome shotgun (WGS) entry which is preliminary data.</text>
</comment>
<evidence type="ECO:0000256" key="1">
    <source>
        <dbReference type="SAM" id="MobiDB-lite"/>
    </source>
</evidence>
<evidence type="ECO:0000313" key="3">
    <source>
        <dbReference type="EMBL" id="KAG0295852.1"/>
    </source>
</evidence>
<protein>
    <submittedName>
        <fullName evidence="3">Uncharacterized protein</fullName>
    </submittedName>
</protein>
<feature type="non-terminal residue" evidence="3">
    <location>
        <position position="1"/>
    </location>
</feature>
<evidence type="ECO:0000313" key="4">
    <source>
        <dbReference type="Proteomes" id="UP000823405"/>
    </source>
</evidence>
<reference evidence="3" key="1">
    <citation type="journal article" date="2020" name="Fungal Divers.">
        <title>Resolving the Mortierellaceae phylogeny through synthesis of multi-gene phylogenetics and phylogenomics.</title>
        <authorList>
            <person name="Vandepol N."/>
            <person name="Liber J."/>
            <person name="Desiro A."/>
            <person name="Na H."/>
            <person name="Kennedy M."/>
            <person name="Barry K."/>
            <person name="Grigoriev I.V."/>
            <person name="Miller A.N."/>
            <person name="O'Donnell K."/>
            <person name="Stajich J.E."/>
            <person name="Bonito G."/>
        </authorList>
    </citation>
    <scope>NUCLEOTIDE SEQUENCE</scope>
    <source>
        <strain evidence="3">NVP60</strain>
    </source>
</reference>
<keyword evidence="2" id="KW-0812">Transmembrane</keyword>
<gene>
    <name evidence="3" type="ORF">BGZ97_004693</name>
</gene>
<keyword evidence="4" id="KW-1185">Reference proteome</keyword>
<feature type="region of interest" description="Disordered" evidence="1">
    <location>
        <begin position="108"/>
        <end position="134"/>
    </location>
</feature>
<keyword evidence="2" id="KW-1133">Transmembrane helix</keyword>
<evidence type="ECO:0000256" key="2">
    <source>
        <dbReference type="SAM" id="Phobius"/>
    </source>
</evidence>
<proteinExistence type="predicted"/>
<feature type="region of interest" description="Disordered" evidence="1">
    <location>
        <begin position="1"/>
        <end position="22"/>
    </location>
</feature>
<feature type="compositionally biased region" description="Gly residues" evidence="1">
    <location>
        <begin position="108"/>
        <end position="119"/>
    </location>
</feature>
<dbReference type="Proteomes" id="UP000823405">
    <property type="component" value="Unassembled WGS sequence"/>
</dbReference>
<feature type="region of interest" description="Disordered" evidence="1">
    <location>
        <begin position="50"/>
        <end position="92"/>
    </location>
</feature>
<accession>A0A9P6UFP6</accession>
<dbReference type="EMBL" id="JAAAIN010002198">
    <property type="protein sequence ID" value="KAG0295852.1"/>
    <property type="molecule type" value="Genomic_DNA"/>
</dbReference>
<sequence>MHQGPGQGQGTSSPPHTLPRTFTDGRQFQHAKTASVASVRSRLVARTSRSSLQLNLRTNQNNPNPTLIPTPSQSPGGTWDDPNLAPSPFYSNMDPAFLKEQQLAGGAGVNGVGDGGGYGHSQSMNQGGGAGFSMNRQDDGRLQLEQARAYYKSRKCITWTRSKLLLLLANTILLGYAVASTVVMTMSWRGDPWTKPYLDSGIMMIANHN</sequence>
<feature type="compositionally biased region" description="Polar residues" evidence="1">
    <location>
        <begin position="50"/>
        <end position="76"/>
    </location>
</feature>
<dbReference type="OrthoDB" id="2156690at2759"/>